<dbReference type="RefSeq" id="WP_100756825.1">
    <property type="nucleotide sequence ID" value="NZ_NPDP01000073.1"/>
</dbReference>
<keyword evidence="2" id="KW-1185">Reference proteome</keyword>
<dbReference type="EMBL" id="NPDP01000073">
    <property type="protein sequence ID" value="PJZ27717.1"/>
    <property type="molecule type" value="Genomic_DNA"/>
</dbReference>
<proteinExistence type="predicted"/>
<evidence type="ECO:0008006" key="3">
    <source>
        <dbReference type="Google" id="ProtNLM"/>
    </source>
</evidence>
<gene>
    <name evidence="1" type="ORF">CH378_21595</name>
</gene>
<evidence type="ECO:0000313" key="2">
    <source>
        <dbReference type="Proteomes" id="UP000231919"/>
    </source>
</evidence>
<organism evidence="1 2">
    <name type="scientific">Leptospira kmetyi</name>
    <dbReference type="NCBI Taxonomy" id="408139"/>
    <lineage>
        <taxon>Bacteria</taxon>
        <taxon>Pseudomonadati</taxon>
        <taxon>Spirochaetota</taxon>
        <taxon>Spirochaetia</taxon>
        <taxon>Leptospirales</taxon>
        <taxon>Leptospiraceae</taxon>
        <taxon>Leptospira</taxon>
    </lineage>
</organism>
<accession>A0ABX4N6I9</accession>
<name>A0ABX4N6I9_9LEPT</name>
<protein>
    <recommendedName>
        <fullName evidence="3">Lipoprotein</fullName>
    </recommendedName>
</protein>
<dbReference type="Proteomes" id="UP000231919">
    <property type="component" value="Unassembled WGS sequence"/>
</dbReference>
<comment type="caution">
    <text evidence="1">The sequence shown here is derived from an EMBL/GenBank/DDBJ whole genome shotgun (WGS) entry which is preliminary data.</text>
</comment>
<sequence length="394" mass="44542">MKSILMILLICQALIFTECSSSYNVREIKEKADLDLEGQFFAIGKGGYGNFELVGSYSKFEKSKDSKDLLSFTIIEEGKIFGLHSIIRGRENSSSSICYISNVKVMNIGYEIELLTECSFNGNDEVIPYTLHIRKGAESMKSSYHKKFQNINDIILIDGVGGWPSYITRNPNQAFHDKGVIISDFFNFSTYSKGTIFNLSENGKLGILLDAHLADKKLELQVLNKLNVSGNEFEINEKIIKYEAIRKKEFIYLENNGLTLGKYDFIKQGYNLAIKLDDSVGGYFGRAPFEYSGIYSDTMFLPIEESEAKKLNLEDYTYAGVFKQKLSIEKEKYIHCNSKGQTIITSKEFMEMASAVDPTIVCKEKIGSFAKVKLQVVKFKLLNKGKEIVLEIGK</sequence>
<reference evidence="1 2" key="1">
    <citation type="submission" date="2017-07" db="EMBL/GenBank/DDBJ databases">
        <title>Leptospira spp. isolated from tropical soils.</title>
        <authorList>
            <person name="Thibeaux R."/>
            <person name="Iraola G."/>
            <person name="Ferres I."/>
            <person name="Bierque E."/>
            <person name="Girault D."/>
            <person name="Soupe-Gilbert M.-E."/>
            <person name="Picardeau M."/>
            <person name="Goarant C."/>
        </authorList>
    </citation>
    <scope>NUCLEOTIDE SEQUENCE [LARGE SCALE GENOMIC DNA]</scope>
    <source>
        <strain evidence="1 2">JW2-C-B1</strain>
    </source>
</reference>
<evidence type="ECO:0000313" key="1">
    <source>
        <dbReference type="EMBL" id="PJZ27717.1"/>
    </source>
</evidence>